<dbReference type="InterPro" id="IPR016181">
    <property type="entry name" value="Acyl_CoA_acyltransferase"/>
</dbReference>
<dbReference type="EMBL" id="JAFDVD010000006">
    <property type="protein sequence ID" value="MBM6399769.1"/>
    <property type="molecule type" value="Genomic_DNA"/>
</dbReference>
<dbReference type="InterPro" id="IPR051531">
    <property type="entry name" value="N-acetyltransferase"/>
</dbReference>
<keyword evidence="3" id="KW-1185">Reference proteome</keyword>
<organism evidence="2 3">
    <name type="scientific">Phycicoccus sonneratiae</name>
    <dbReference type="NCBI Taxonomy" id="2807628"/>
    <lineage>
        <taxon>Bacteria</taxon>
        <taxon>Bacillati</taxon>
        <taxon>Actinomycetota</taxon>
        <taxon>Actinomycetes</taxon>
        <taxon>Micrococcales</taxon>
        <taxon>Intrasporangiaceae</taxon>
        <taxon>Phycicoccus</taxon>
    </lineage>
</organism>
<proteinExistence type="predicted"/>
<accession>A0ABS2CIR6</accession>
<name>A0ABS2CIR6_9MICO</name>
<dbReference type="PANTHER" id="PTHR43792">
    <property type="entry name" value="GNAT FAMILY, PUTATIVE (AFU_ORTHOLOGUE AFUA_3G00765)-RELATED-RELATED"/>
    <property type="match status" value="1"/>
</dbReference>
<dbReference type="Proteomes" id="UP001430172">
    <property type="component" value="Unassembled WGS sequence"/>
</dbReference>
<dbReference type="InterPro" id="IPR000182">
    <property type="entry name" value="GNAT_dom"/>
</dbReference>
<dbReference type="Pfam" id="PF13302">
    <property type="entry name" value="Acetyltransf_3"/>
    <property type="match status" value="1"/>
</dbReference>
<gene>
    <name evidence="2" type="ORF">JQN70_05175</name>
</gene>
<evidence type="ECO:0000313" key="2">
    <source>
        <dbReference type="EMBL" id="MBM6399769.1"/>
    </source>
</evidence>
<evidence type="ECO:0000313" key="3">
    <source>
        <dbReference type="Proteomes" id="UP001430172"/>
    </source>
</evidence>
<sequence>MAGVLADPLLYTVIGGEPPTVGELRARYAGQLRGPVDPDEEWHTWVVRDGDDGPLVGFVQATLTRGGSTAELAWVVGVPWQGRGLAGRAAALVLAHLRGRAVREVHAYVRPGHRASERVAERLGMVRTAVQVDGETRWRLVLRP</sequence>
<dbReference type="Gene3D" id="3.40.630.30">
    <property type="match status" value="1"/>
</dbReference>
<dbReference type="PROSITE" id="PS51186">
    <property type="entry name" value="GNAT"/>
    <property type="match status" value="1"/>
</dbReference>
<protein>
    <submittedName>
        <fullName evidence="2">GNAT family N-acetyltransferase</fullName>
    </submittedName>
</protein>
<dbReference type="SUPFAM" id="SSF55729">
    <property type="entry name" value="Acyl-CoA N-acyltransferases (Nat)"/>
    <property type="match status" value="1"/>
</dbReference>
<evidence type="ECO:0000259" key="1">
    <source>
        <dbReference type="PROSITE" id="PS51186"/>
    </source>
</evidence>
<feature type="domain" description="N-acetyltransferase" evidence="1">
    <location>
        <begin position="8"/>
        <end position="143"/>
    </location>
</feature>
<reference evidence="2" key="1">
    <citation type="submission" date="2021-02" db="EMBL/GenBank/DDBJ databases">
        <title>Phycicoccus sp. MQZ13P-5T, whole genome shotgun sequence.</title>
        <authorList>
            <person name="Tuo L."/>
        </authorList>
    </citation>
    <scope>NUCLEOTIDE SEQUENCE</scope>
    <source>
        <strain evidence="2">MQZ13P-5</strain>
    </source>
</reference>
<comment type="caution">
    <text evidence="2">The sequence shown here is derived from an EMBL/GenBank/DDBJ whole genome shotgun (WGS) entry which is preliminary data.</text>
</comment>